<reference evidence="1 2" key="1">
    <citation type="submission" date="2024-04" db="EMBL/GenBank/DDBJ databases">
        <title>Flavobacterium sp. DGU99 16S ribosomal RNA gene Genome sequencing and assembly.</title>
        <authorList>
            <person name="Park S."/>
        </authorList>
    </citation>
    <scope>NUCLEOTIDE SEQUENCE [LARGE SCALE GENOMIC DNA]</scope>
    <source>
        <strain evidence="1 2">DGU99</strain>
    </source>
</reference>
<dbReference type="SFLD" id="SFLDS00003">
    <property type="entry name" value="Haloacid_Dehalogenase"/>
    <property type="match status" value="1"/>
</dbReference>
<dbReference type="InterPro" id="IPR041492">
    <property type="entry name" value="HAD_2"/>
</dbReference>
<dbReference type="NCBIfam" id="TIGR02254">
    <property type="entry name" value="YjjG_YfnB"/>
    <property type="match status" value="1"/>
</dbReference>
<dbReference type="SUPFAM" id="SSF56784">
    <property type="entry name" value="HAD-like"/>
    <property type="match status" value="1"/>
</dbReference>
<dbReference type="PANTHER" id="PTHR47478">
    <property type="match status" value="1"/>
</dbReference>
<dbReference type="NCBIfam" id="TIGR01549">
    <property type="entry name" value="HAD-SF-IA-v1"/>
    <property type="match status" value="1"/>
</dbReference>
<dbReference type="InterPro" id="IPR036412">
    <property type="entry name" value="HAD-like_sf"/>
</dbReference>
<dbReference type="InterPro" id="IPR052550">
    <property type="entry name" value="Pyrimidine_5'-ntase_YjjG"/>
</dbReference>
<protein>
    <submittedName>
        <fullName evidence="1">YjjG family noncanonical pyrimidine nucleotidase</fullName>
        <ecNumber evidence="1">3.1.3.5</ecNumber>
    </submittedName>
</protein>
<dbReference type="InterPro" id="IPR023214">
    <property type="entry name" value="HAD_sf"/>
</dbReference>
<dbReference type="Gene3D" id="1.10.150.240">
    <property type="entry name" value="Putative phosphatase, domain 2"/>
    <property type="match status" value="1"/>
</dbReference>
<dbReference type="EC" id="3.1.3.5" evidence="1"/>
<dbReference type="SFLD" id="SFLDG01129">
    <property type="entry name" value="C1.5:_HAD__Beta-PGM__Phosphata"/>
    <property type="match status" value="1"/>
</dbReference>
<dbReference type="GO" id="GO:0008253">
    <property type="term" value="F:5'-nucleotidase activity"/>
    <property type="evidence" value="ECO:0007669"/>
    <property type="project" value="UniProtKB-EC"/>
</dbReference>
<dbReference type="Proteomes" id="UP001398556">
    <property type="component" value="Unassembled WGS sequence"/>
</dbReference>
<dbReference type="Pfam" id="PF13419">
    <property type="entry name" value="HAD_2"/>
    <property type="match status" value="1"/>
</dbReference>
<dbReference type="Gene3D" id="3.40.50.1000">
    <property type="entry name" value="HAD superfamily/HAD-like"/>
    <property type="match status" value="1"/>
</dbReference>
<proteinExistence type="predicted"/>
<dbReference type="EMBL" id="JBBYHU010000004">
    <property type="protein sequence ID" value="MEL1240035.1"/>
    <property type="molecule type" value="Genomic_DNA"/>
</dbReference>
<keyword evidence="1" id="KW-0378">Hydrolase</keyword>
<keyword evidence="2" id="KW-1185">Reference proteome</keyword>
<organism evidence="1 2">
    <name type="scientific">Flavobacterium flavipallidum</name>
    <dbReference type="NCBI Taxonomy" id="3139140"/>
    <lineage>
        <taxon>Bacteria</taxon>
        <taxon>Pseudomonadati</taxon>
        <taxon>Bacteroidota</taxon>
        <taxon>Flavobacteriia</taxon>
        <taxon>Flavobacteriales</taxon>
        <taxon>Flavobacteriaceae</taxon>
        <taxon>Flavobacterium</taxon>
    </lineage>
</organism>
<dbReference type="InterPro" id="IPR023198">
    <property type="entry name" value="PGP-like_dom2"/>
</dbReference>
<dbReference type="InterPro" id="IPR006439">
    <property type="entry name" value="HAD-SF_hydro_IA"/>
</dbReference>
<gene>
    <name evidence="1" type="ORF">AAEO59_03140</name>
</gene>
<sequence>MRIDNIKDVFFDLDHTLWDFDKNSKITFETIFTRNHPEVAIESFIKHYIPINQACWKLYQYDKITHQQLRYDRLKLSFDAIGYSISDVEIDNIAQEYIDLLTDNNHLFEGTFEILEYLNRKYNLHIITNGFAHVQVKKLNNANLSAYFSTVTNSEMAGVKKPNPIIFDYALNLAQAKKETSVMIGDSIEADVIGALEAGMEAIYFNENNEAVDSNIKQINHLLELKNYL</sequence>
<accession>A0ABU9HIV0</accession>
<dbReference type="PANTHER" id="PTHR47478:SF1">
    <property type="entry name" value="PYRIMIDINE 5'-NUCLEOTIDASE YJJG"/>
    <property type="match status" value="1"/>
</dbReference>
<evidence type="ECO:0000313" key="1">
    <source>
        <dbReference type="EMBL" id="MEL1240035.1"/>
    </source>
</evidence>
<comment type="caution">
    <text evidence="1">The sequence shown here is derived from an EMBL/GenBank/DDBJ whole genome shotgun (WGS) entry which is preliminary data.</text>
</comment>
<dbReference type="RefSeq" id="WP_341699299.1">
    <property type="nucleotide sequence ID" value="NZ_JBBYHU010000004.1"/>
</dbReference>
<evidence type="ECO:0000313" key="2">
    <source>
        <dbReference type="Proteomes" id="UP001398556"/>
    </source>
</evidence>
<dbReference type="InterPro" id="IPR011951">
    <property type="entry name" value="HAD-SF_hydro_IA_YjjG/PynA"/>
</dbReference>
<name>A0ABU9HIV0_9FLAO</name>